<dbReference type="PANTHER" id="PTHR11533:SF294">
    <property type="entry name" value="THYROTROPIN-RELEASING HORMONE-DEGRADING ECTOENZYME"/>
    <property type="match status" value="1"/>
</dbReference>
<protein>
    <submittedName>
        <fullName evidence="4">Membrane-associated protein</fullName>
    </submittedName>
</protein>
<feature type="region of interest" description="Disordered" evidence="1">
    <location>
        <begin position="42"/>
        <end position="130"/>
    </location>
</feature>
<dbReference type="GO" id="GO:0005737">
    <property type="term" value="C:cytoplasm"/>
    <property type="evidence" value="ECO:0007669"/>
    <property type="project" value="TreeGrafter"/>
</dbReference>
<evidence type="ECO:0000313" key="4">
    <source>
        <dbReference type="WBParaSite" id="GPLIN_001316300"/>
    </source>
</evidence>
<dbReference type="Proteomes" id="UP000050741">
    <property type="component" value="Unassembled WGS sequence"/>
</dbReference>
<dbReference type="InterPro" id="IPR050344">
    <property type="entry name" value="Peptidase_M1_aminopeptidases"/>
</dbReference>
<accession>A0A183CJV7</accession>
<keyword evidence="2" id="KW-0812">Transmembrane</keyword>
<evidence type="ECO:0000256" key="2">
    <source>
        <dbReference type="SAM" id="Phobius"/>
    </source>
</evidence>
<dbReference type="PANTHER" id="PTHR11533">
    <property type="entry name" value="PROTEASE M1 ZINC METALLOPROTEASE"/>
    <property type="match status" value="1"/>
</dbReference>
<dbReference type="WBParaSite" id="GPLIN_001316300">
    <property type="protein sequence ID" value="GPLIN_001316300"/>
    <property type="gene ID" value="GPLIN_001316300"/>
</dbReference>
<dbReference type="InterPro" id="IPR042097">
    <property type="entry name" value="Aminopeptidase_N-like_N_sf"/>
</dbReference>
<feature type="compositionally biased region" description="Polar residues" evidence="1">
    <location>
        <begin position="83"/>
        <end position="106"/>
    </location>
</feature>
<reference evidence="4" key="3">
    <citation type="submission" date="2016-06" db="UniProtKB">
        <authorList>
            <consortium name="WormBaseParasite"/>
        </authorList>
    </citation>
    <scope>IDENTIFICATION</scope>
</reference>
<organism evidence="3 4">
    <name type="scientific">Globodera pallida</name>
    <name type="common">Potato cyst nematode worm</name>
    <name type="synonym">Heterodera pallida</name>
    <dbReference type="NCBI Taxonomy" id="36090"/>
    <lineage>
        <taxon>Eukaryota</taxon>
        <taxon>Metazoa</taxon>
        <taxon>Ecdysozoa</taxon>
        <taxon>Nematoda</taxon>
        <taxon>Chromadorea</taxon>
        <taxon>Rhabditida</taxon>
        <taxon>Tylenchina</taxon>
        <taxon>Tylenchomorpha</taxon>
        <taxon>Tylenchoidea</taxon>
        <taxon>Heteroderidae</taxon>
        <taxon>Heteroderinae</taxon>
        <taxon>Globodera</taxon>
    </lineage>
</organism>
<keyword evidence="2" id="KW-1133">Transmembrane helix</keyword>
<feature type="transmembrane region" description="Helical" evidence="2">
    <location>
        <begin position="12"/>
        <end position="31"/>
    </location>
</feature>
<name>A0A183CJV7_GLOPA</name>
<dbReference type="AlphaFoldDB" id="A0A183CJV7"/>
<sequence>MAPKRANRLPLIGILCLAFVLIVTAALFIWFKSSTGEKEAAAMAPTGQNGVPSVDGREGRTKATTTNEKTQDEANEKKKKTEWTNGTTVMTTPTDWTNGTTVMTTPTDWTNGTTVMTTTTTTTTTGAKGDEVTTPAAMRTSSAGGGQDERRPTAAVVTSSISATVPLEELTGSRWQPAHVPICRDWAAGSSDECVAEEGSIASPERRGQQVEDMDPMDWLRPVEYSLNMSLPSEDPHRPSFTLDIQLSILVELSRETSVIPLHCGSEVDIVEEVRIWSCSSEAFVCVRSMSRLPSSSLLLLHLLRPLPRGALVRLQFPLLRVPLSSPNAALFVHIPSPWERHQSWMIGSQFPLAGGVRSVFPSVDSPSGRAVLRLCLTHSKQTIARSNAPIAQLHEDSLSGLSTSCFRDSPALPPAQFAFLLFRNLRPVTSPQPPAAAAAAAPGPLIELFIGAHLNPPDYAWAVEESRKTMERMRQITSTEYALEKLTLVSSPLQMGNDAMGALGLAHIRDSWMEYPKFVHTHELLIGQLIRQWTSNVLSLCDQCIQQGLGLYLEWMVGSEQLGTEPKAEFGRRFGEARQRLMAASSTMAEGSSQGCAERVAVVVHMLERGGGPAGPVPVDMAGQMRTRCRPAEEMREQTNNLETRCVYHCILSQYLTAATPT</sequence>
<proteinExistence type="predicted"/>
<dbReference type="SUPFAM" id="SSF63737">
    <property type="entry name" value="Leukotriene A4 hydrolase N-terminal domain"/>
    <property type="match status" value="1"/>
</dbReference>
<evidence type="ECO:0000313" key="3">
    <source>
        <dbReference type="Proteomes" id="UP000050741"/>
    </source>
</evidence>
<dbReference type="Gene3D" id="2.60.40.1730">
    <property type="entry name" value="tricorn interacting facor f3 domain"/>
    <property type="match status" value="1"/>
</dbReference>
<feature type="compositionally biased region" description="Basic and acidic residues" evidence="1">
    <location>
        <begin position="69"/>
        <end position="82"/>
    </location>
</feature>
<keyword evidence="3" id="KW-1185">Reference proteome</keyword>
<keyword evidence="2" id="KW-0472">Membrane</keyword>
<dbReference type="GO" id="GO:0016020">
    <property type="term" value="C:membrane"/>
    <property type="evidence" value="ECO:0007669"/>
    <property type="project" value="TreeGrafter"/>
</dbReference>
<reference evidence="3" key="1">
    <citation type="submission" date="2013-12" db="EMBL/GenBank/DDBJ databases">
        <authorList>
            <person name="Aslett M."/>
        </authorList>
    </citation>
    <scope>NUCLEOTIDE SEQUENCE [LARGE SCALE GENOMIC DNA]</scope>
    <source>
        <strain evidence="3">Lindley</strain>
    </source>
</reference>
<dbReference type="GO" id="GO:0005615">
    <property type="term" value="C:extracellular space"/>
    <property type="evidence" value="ECO:0007669"/>
    <property type="project" value="TreeGrafter"/>
</dbReference>
<evidence type="ECO:0000256" key="1">
    <source>
        <dbReference type="SAM" id="MobiDB-lite"/>
    </source>
</evidence>
<reference evidence="3" key="2">
    <citation type="submission" date="2014-05" db="EMBL/GenBank/DDBJ databases">
        <title>The genome and life-stage specific transcriptomes of Globodera pallida elucidate key aspects of plant parasitism by a cyst nematode.</title>
        <authorList>
            <person name="Cotton J.A."/>
            <person name="Lilley C.J."/>
            <person name="Jones L.M."/>
            <person name="Kikuchi T."/>
            <person name="Reid A.J."/>
            <person name="Thorpe P."/>
            <person name="Tsai I.J."/>
            <person name="Beasley H."/>
            <person name="Blok V."/>
            <person name="Cock P.J.A."/>
            <person name="Van den Akker S.E."/>
            <person name="Holroyd N."/>
            <person name="Hunt M."/>
            <person name="Mantelin S."/>
            <person name="Naghra H."/>
            <person name="Pain A."/>
            <person name="Palomares-Rius J.E."/>
            <person name="Zarowiecki M."/>
            <person name="Berriman M."/>
            <person name="Jones J.T."/>
            <person name="Urwin P.E."/>
        </authorList>
    </citation>
    <scope>NUCLEOTIDE SEQUENCE [LARGE SCALE GENOMIC DNA]</scope>
    <source>
        <strain evidence="3">Lindley</strain>
    </source>
</reference>
<feature type="compositionally biased region" description="Low complexity" evidence="1">
    <location>
        <begin position="107"/>
        <end position="127"/>
    </location>
</feature>